<organism evidence="10 11">
    <name type="scientific">Verticiella sediminum</name>
    <dbReference type="NCBI Taxonomy" id="1247510"/>
    <lineage>
        <taxon>Bacteria</taxon>
        <taxon>Pseudomonadati</taxon>
        <taxon>Pseudomonadota</taxon>
        <taxon>Betaproteobacteria</taxon>
        <taxon>Burkholderiales</taxon>
        <taxon>Alcaligenaceae</taxon>
        <taxon>Verticiella</taxon>
    </lineage>
</organism>
<evidence type="ECO:0000256" key="4">
    <source>
        <dbReference type="ARBA" id="ARBA00022519"/>
    </source>
</evidence>
<evidence type="ECO:0000256" key="3">
    <source>
        <dbReference type="ARBA" id="ARBA00022475"/>
    </source>
</evidence>
<feature type="transmembrane region" description="Helical" evidence="8">
    <location>
        <begin position="484"/>
        <end position="508"/>
    </location>
</feature>
<dbReference type="PROSITE" id="PS50928">
    <property type="entry name" value="ABC_TM1"/>
    <property type="match status" value="2"/>
</dbReference>
<dbReference type="InterPro" id="IPR000515">
    <property type="entry name" value="MetI-like"/>
</dbReference>
<keyword evidence="6 8" id="KW-1133">Transmembrane helix</keyword>
<keyword evidence="4" id="KW-0997">Cell inner membrane</keyword>
<sequence length="574" mass="61565">MSVIPLKADSKLAPRPRSWRPDPMLLVFLLLVALLVFLVANPILRLLAESLRGVDGWSFERYAQAFGRSRYVDALWTTLQLGLASTALSLVIALPMAWGVSRTNLPAKGFFNLSVLAAFIMPPFLGAIAWILLAGPNAGWVNRAWMALFGTAGGPVNLFSFWGLALVIALYAFPLVYIFAKSALDLISTELEDAAFIHGAGKLATLRRVTLPLVLPAVCGAAILVFLEAIALYGTPVLIAIPAGINVATTQMATFFEYPLRVEVAAAYAMPMLATTVVLLGVQRMLLARKGYVSVSGKGGERRPLDIGAWRWVLFAWCGLVALITVLLPLVVLLQSAFSRAWGRGFSLDNLTLANFSHILLEQATVRGAIVNTFVYAGAAALACVAIGLAVAYVVQRRLLPFPGVLQFLSLAPFAVPGIVLAVAFYAAYAGPPFSLYGTGLLIVIAYITRFLPISATAATAAVKSLNPELEEAVRIMGGSRYQAVSRVVVPLLGKTLFGSFILVFIIATRELSTAVFLSGPETRVMSVLILDLSEQGNYEVLSAIGVVMLVVTGALVALGMKFVGRDFMTRRRA</sequence>
<evidence type="ECO:0000256" key="7">
    <source>
        <dbReference type="ARBA" id="ARBA00023136"/>
    </source>
</evidence>
<keyword evidence="3" id="KW-1003">Cell membrane</keyword>
<keyword evidence="7 8" id="KW-0472">Membrane</keyword>
<feature type="transmembrane region" description="Helical" evidence="8">
    <location>
        <begin position="408"/>
        <end position="429"/>
    </location>
</feature>
<accession>A0A556AQ54</accession>
<dbReference type="InterPro" id="IPR035906">
    <property type="entry name" value="MetI-like_sf"/>
</dbReference>
<feature type="transmembrane region" description="Helical" evidence="8">
    <location>
        <begin position="441"/>
        <end position="463"/>
    </location>
</feature>
<reference evidence="10 11" key="1">
    <citation type="submission" date="2019-07" db="EMBL/GenBank/DDBJ databases">
        <title>Qingshengfaniella alkalisoli gen. nov., sp. nov., isolated from saline soil.</title>
        <authorList>
            <person name="Xu L."/>
            <person name="Huang X.-X."/>
            <person name="Sun J.-Q."/>
        </authorList>
    </citation>
    <scope>NUCLEOTIDE SEQUENCE [LARGE SCALE GENOMIC DNA]</scope>
    <source>
        <strain evidence="10 11">DSM 27279</strain>
    </source>
</reference>
<evidence type="ECO:0000256" key="6">
    <source>
        <dbReference type="ARBA" id="ARBA00022989"/>
    </source>
</evidence>
<comment type="caution">
    <text evidence="10">The sequence shown here is derived from an EMBL/GenBank/DDBJ whole genome shotgun (WGS) entry which is preliminary data.</text>
</comment>
<dbReference type="Proteomes" id="UP000318405">
    <property type="component" value="Unassembled WGS sequence"/>
</dbReference>
<dbReference type="RefSeq" id="WP_143948346.1">
    <property type="nucleotide sequence ID" value="NZ_BAABMB010000002.1"/>
</dbReference>
<dbReference type="Pfam" id="PF00528">
    <property type="entry name" value="BPD_transp_1"/>
    <property type="match status" value="2"/>
</dbReference>
<feature type="transmembrane region" description="Helical" evidence="8">
    <location>
        <begin position="541"/>
        <end position="564"/>
    </location>
</feature>
<dbReference type="AlphaFoldDB" id="A0A556AQ54"/>
<comment type="subcellular location">
    <subcellularLocation>
        <location evidence="1">Cell inner membrane</location>
        <topology evidence="1">Multi-pass membrane protein</topology>
    </subcellularLocation>
    <subcellularLocation>
        <location evidence="8">Cell membrane</location>
        <topology evidence="8">Multi-pass membrane protein</topology>
    </subcellularLocation>
</comment>
<evidence type="ECO:0000259" key="9">
    <source>
        <dbReference type="PROSITE" id="PS50928"/>
    </source>
</evidence>
<proteinExistence type="inferred from homology"/>
<dbReference type="PANTHER" id="PTHR43357:SF4">
    <property type="entry name" value="INNER MEMBRANE ABC TRANSPORTER PERMEASE PROTEIN YDCV"/>
    <property type="match status" value="1"/>
</dbReference>
<gene>
    <name evidence="10" type="ORF">FOZ76_11220</name>
</gene>
<evidence type="ECO:0000313" key="11">
    <source>
        <dbReference type="Proteomes" id="UP000318405"/>
    </source>
</evidence>
<evidence type="ECO:0000256" key="1">
    <source>
        <dbReference type="ARBA" id="ARBA00004429"/>
    </source>
</evidence>
<evidence type="ECO:0000256" key="8">
    <source>
        <dbReference type="RuleBase" id="RU363032"/>
    </source>
</evidence>
<evidence type="ECO:0000313" key="10">
    <source>
        <dbReference type="EMBL" id="TSH95034.1"/>
    </source>
</evidence>
<dbReference type="GO" id="GO:0055085">
    <property type="term" value="P:transmembrane transport"/>
    <property type="evidence" value="ECO:0007669"/>
    <property type="project" value="InterPro"/>
</dbReference>
<name>A0A556AQ54_9BURK</name>
<keyword evidence="2 8" id="KW-0813">Transport</keyword>
<dbReference type="SUPFAM" id="SSF161098">
    <property type="entry name" value="MetI-like"/>
    <property type="match status" value="2"/>
</dbReference>
<evidence type="ECO:0000256" key="2">
    <source>
        <dbReference type="ARBA" id="ARBA00022448"/>
    </source>
</evidence>
<keyword evidence="5 8" id="KW-0812">Transmembrane</keyword>
<comment type="similarity">
    <text evidence="8">Belongs to the binding-protein-dependent transport system permease family.</text>
</comment>
<dbReference type="CDD" id="cd06261">
    <property type="entry name" value="TM_PBP2"/>
    <property type="match status" value="2"/>
</dbReference>
<feature type="domain" description="ABC transmembrane type-1" evidence="9">
    <location>
        <begin position="370"/>
        <end position="560"/>
    </location>
</feature>
<feature type="domain" description="ABC transmembrane type-1" evidence="9">
    <location>
        <begin position="75"/>
        <end position="283"/>
    </location>
</feature>
<dbReference type="GO" id="GO:0005886">
    <property type="term" value="C:plasma membrane"/>
    <property type="evidence" value="ECO:0007669"/>
    <property type="project" value="UniProtKB-SubCell"/>
</dbReference>
<feature type="transmembrane region" description="Helical" evidence="8">
    <location>
        <begin position="374"/>
        <end position="396"/>
    </location>
</feature>
<keyword evidence="11" id="KW-1185">Reference proteome</keyword>
<feature type="transmembrane region" description="Helical" evidence="8">
    <location>
        <begin position="74"/>
        <end position="98"/>
    </location>
</feature>
<evidence type="ECO:0000256" key="5">
    <source>
        <dbReference type="ARBA" id="ARBA00022692"/>
    </source>
</evidence>
<protein>
    <submittedName>
        <fullName evidence="10">Iron ABC transporter permease</fullName>
    </submittedName>
</protein>
<dbReference type="EMBL" id="VLTJ01000022">
    <property type="protein sequence ID" value="TSH95034.1"/>
    <property type="molecule type" value="Genomic_DNA"/>
</dbReference>
<dbReference type="OrthoDB" id="9807047at2"/>
<feature type="transmembrane region" description="Helical" evidence="8">
    <location>
        <begin position="213"/>
        <end position="245"/>
    </location>
</feature>
<feature type="transmembrane region" description="Helical" evidence="8">
    <location>
        <begin position="159"/>
        <end position="180"/>
    </location>
</feature>
<feature type="transmembrane region" description="Helical" evidence="8">
    <location>
        <begin position="265"/>
        <end position="282"/>
    </location>
</feature>
<dbReference type="PANTHER" id="PTHR43357">
    <property type="entry name" value="INNER MEMBRANE ABC TRANSPORTER PERMEASE PROTEIN YDCV"/>
    <property type="match status" value="1"/>
</dbReference>
<feature type="transmembrane region" description="Helical" evidence="8">
    <location>
        <begin position="110"/>
        <end position="133"/>
    </location>
</feature>
<dbReference type="Gene3D" id="1.10.3720.10">
    <property type="entry name" value="MetI-like"/>
    <property type="match status" value="2"/>
</dbReference>
<feature type="transmembrane region" description="Helical" evidence="8">
    <location>
        <begin position="312"/>
        <end position="338"/>
    </location>
</feature>